<protein>
    <submittedName>
        <fullName evidence="3">Uncharacterized protein LOC115885122</fullName>
    </submittedName>
</protein>
<name>A0A6J2Y960_SITOR</name>
<keyword evidence="2" id="KW-1185">Reference proteome</keyword>
<evidence type="ECO:0000313" key="2">
    <source>
        <dbReference type="Proteomes" id="UP000504635"/>
    </source>
</evidence>
<dbReference type="Proteomes" id="UP000504635">
    <property type="component" value="Unplaced"/>
</dbReference>
<gene>
    <name evidence="3" type="primary">LOC115885122</name>
</gene>
<organism evidence="2 3">
    <name type="scientific">Sitophilus oryzae</name>
    <name type="common">Rice weevil</name>
    <name type="synonym">Curculio oryzae</name>
    <dbReference type="NCBI Taxonomy" id="7048"/>
    <lineage>
        <taxon>Eukaryota</taxon>
        <taxon>Metazoa</taxon>
        <taxon>Ecdysozoa</taxon>
        <taxon>Arthropoda</taxon>
        <taxon>Hexapoda</taxon>
        <taxon>Insecta</taxon>
        <taxon>Pterygota</taxon>
        <taxon>Neoptera</taxon>
        <taxon>Endopterygota</taxon>
        <taxon>Coleoptera</taxon>
        <taxon>Polyphaga</taxon>
        <taxon>Cucujiformia</taxon>
        <taxon>Curculionidae</taxon>
        <taxon>Dryophthorinae</taxon>
        <taxon>Sitophilus</taxon>
    </lineage>
</organism>
<dbReference type="InParanoid" id="A0A6J2Y960"/>
<dbReference type="RefSeq" id="XP_030759771.1">
    <property type="nucleotide sequence ID" value="XM_030903911.1"/>
</dbReference>
<reference evidence="3" key="1">
    <citation type="submission" date="2025-08" db="UniProtKB">
        <authorList>
            <consortium name="RefSeq"/>
        </authorList>
    </citation>
    <scope>IDENTIFICATION</scope>
    <source>
        <tissue evidence="3">Gonads</tissue>
    </source>
</reference>
<evidence type="ECO:0000313" key="3">
    <source>
        <dbReference type="RefSeq" id="XP_030759771.1"/>
    </source>
</evidence>
<keyword evidence="1" id="KW-0175">Coiled coil</keyword>
<dbReference type="KEGG" id="soy:115885122"/>
<dbReference type="GeneID" id="115885122"/>
<accession>A0A6J2Y960</accession>
<dbReference type="AlphaFoldDB" id="A0A6J2Y960"/>
<proteinExistence type="predicted"/>
<evidence type="ECO:0000256" key="1">
    <source>
        <dbReference type="SAM" id="Coils"/>
    </source>
</evidence>
<sequence>MSPQNLYSPLVFSFNLLRNIKDEFGELIQPLCRVSPLKTITASETQVSRKRNMEYEYDEVKPEKLSRISPSSTFTASETDIPNPEYNLFSSPVQAYQMNIKDESGELIQPLCRVSPLKTITALETWDIKDECGEVELETLSRTSPSSTYMASEIDIPNPEYNLFSSPVQAYQMNIKDEPGELIQPLCRVSPSKTITVSETEASNKRNIEYKSAEVVRPLCRVSPSSTITSSETQVSTKRNAQYELIQPLGQALPLQTITASETEGPKNRNVQYVLIQRLCRVSPLKTNTASETGVSTQRNNENGSAESIQPLWRVSPSMITASQTEVSTRRNTENESADFIQPLWPVSPSSIIITGSEPKASRRRYIQYEPGKLIQSLCQVLPSEKNTVSGTEVSKKRNNGNESAESIQPLWQVSPSMITALQTEVSPRRNIEYESEELIQPLCRVPPSSMVTASKTKVSERRIVQYESIQPLGRASPLQTITASEGSKHRSIEKESAELIQPFWQVTTSPSSMTIASGPEVSKRKGYTNRKRRYIGDLACEDFDTPIKREKNLKWVKEQFSTYRTKIKELGNTVRKLQTELKILKGLVKQYKAKKGLMKQYKQKK</sequence>
<feature type="coiled-coil region" evidence="1">
    <location>
        <begin position="568"/>
        <end position="595"/>
    </location>
</feature>